<name>A0ACB8HMS6_9BRYO</name>
<gene>
    <name evidence="1" type="ORF">CY35_07G088800</name>
</gene>
<dbReference type="Proteomes" id="UP000828922">
    <property type="component" value="Linkage Group LG07"/>
</dbReference>
<dbReference type="EMBL" id="CM038913">
    <property type="protein sequence ID" value="KAH9557547.1"/>
    <property type="molecule type" value="Genomic_DNA"/>
</dbReference>
<comment type="caution">
    <text evidence="1">The sequence shown here is derived from an EMBL/GenBank/DDBJ whole genome shotgun (WGS) entry which is preliminary data.</text>
</comment>
<evidence type="ECO:0000313" key="2">
    <source>
        <dbReference type="Proteomes" id="UP000828922"/>
    </source>
</evidence>
<protein>
    <submittedName>
        <fullName evidence="1">Uncharacterized protein</fullName>
    </submittedName>
</protein>
<reference evidence="2" key="1">
    <citation type="journal article" date="2022" name="New Phytol.">
        <title>Phylogenomic structure and speciation in an emerging model: the Sphagnum magellanicum complex (Bryophyta).</title>
        <authorList>
            <person name="Shaw A.J."/>
            <person name="Piatkowski B."/>
            <person name="Duffy A.M."/>
            <person name="Aguero B."/>
            <person name="Imwattana K."/>
            <person name="Nieto-Lugilde M."/>
            <person name="Healey A."/>
            <person name="Weston D.J."/>
            <person name="Patel M.N."/>
            <person name="Schmutz J."/>
            <person name="Grimwood J."/>
            <person name="Yavitt J.B."/>
            <person name="Hassel K."/>
            <person name="Stenoien H.K."/>
            <person name="Flatberg K.I."/>
            <person name="Bickford C.P."/>
            <person name="Hicks K.A."/>
        </authorList>
    </citation>
    <scope>NUCLEOTIDE SEQUENCE [LARGE SCALE GENOMIC DNA]</scope>
</reference>
<proteinExistence type="predicted"/>
<accession>A0ACB8HMS6</accession>
<evidence type="ECO:0000313" key="1">
    <source>
        <dbReference type="EMBL" id="KAH9557547.1"/>
    </source>
</evidence>
<organism evidence="1 2">
    <name type="scientific">Sphagnum magellanicum</name>
    <dbReference type="NCBI Taxonomy" id="128215"/>
    <lineage>
        <taxon>Eukaryota</taxon>
        <taxon>Viridiplantae</taxon>
        <taxon>Streptophyta</taxon>
        <taxon>Embryophyta</taxon>
        <taxon>Bryophyta</taxon>
        <taxon>Sphagnophytina</taxon>
        <taxon>Sphagnopsida</taxon>
        <taxon>Sphagnales</taxon>
        <taxon>Sphagnaceae</taxon>
        <taxon>Sphagnum</taxon>
    </lineage>
</organism>
<sequence length="620" mass="67596">MDDRIEPSTYDVIVLGTGLPESVLAASIAARGKSVLHLDCTGFYGAHWTSLSFPQISSFASSSNGHLPCPEYFPHHQILNPRMPSAPDDSVHSNGNSGFQQVQQQDPDGGSVADPGSFSPPTRSFGNGAVADGALEGLVEDELEVLEMGEQPPLYSSVRVWSSEGASLGPANRFYLDLAGPKLAFCAGPLIDSLLRLQAEHHVKFTAVESSYIWRDHVLAAVPASRAEIFQDRSLSLPDKRFLMRFFKLVTDYAESPNGTVAELSTSDLERPFVEILQRQNLPPYIRDIILYAIALADQDQEQASDARRVLRAKEGFATLALYLASASRFPTAPGPFLYPMYGQGDLTQAFCRCAAVCGALQILRMQVSGFLIDKETKDYKGIETASGQHLYSEKLITGPSFCLRSVISTSTEDRDNGEETAHHSFSESTSTTTDSANKVARCICITDQSLQPGVSTLLVIFPPRCLHIRIALVVRALQLGSRSEICPDGKYVVQLSTVCSNSTAGDEALQAAVDALFHSESRESQVTDTNSKPKLLWSLCYVQTMTTPRANWEPQGGVGMCCMPDGTLDYRTMMAQTETICNIFRGFCGTSDLSRAFSRARVFTKSGGGCKQRGGWRSR</sequence>
<keyword evidence="2" id="KW-1185">Reference proteome</keyword>